<dbReference type="EMBL" id="LLXJ01000038">
    <property type="protein sequence ID" value="PKC16683.1"/>
    <property type="molecule type" value="Genomic_DNA"/>
</dbReference>
<organism evidence="6 7">
    <name type="scientific">Rhizophagus irregularis</name>
    <dbReference type="NCBI Taxonomy" id="588596"/>
    <lineage>
        <taxon>Eukaryota</taxon>
        <taxon>Fungi</taxon>
        <taxon>Fungi incertae sedis</taxon>
        <taxon>Mucoromycota</taxon>
        <taxon>Glomeromycotina</taxon>
        <taxon>Glomeromycetes</taxon>
        <taxon>Glomerales</taxon>
        <taxon>Glomeraceae</taxon>
        <taxon>Rhizophagus</taxon>
    </lineage>
</organism>
<dbReference type="VEuPathDB" id="FungiDB:FUN_009096"/>
<dbReference type="Pfam" id="PF01184">
    <property type="entry name" value="Gpr1_Fun34_YaaH"/>
    <property type="match status" value="1"/>
</dbReference>
<name>A0A2I1FAY3_9GLOM</name>
<evidence type="ECO:0000256" key="5">
    <source>
        <dbReference type="ARBA" id="ARBA00023136"/>
    </source>
</evidence>
<gene>
    <name evidence="6" type="ORF">RhiirA5_493572</name>
</gene>
<proteinExistence type="inferred from homology"/>
<comment type="similarity">
    <text evidence="2">Belongs to the acetate uptake transporter (AceTr) (TC 2.A.96) family.</text>
</comment>
<comment type="caution">
    <text evidence="6">The sequence shown here is derived from an EMBL/GenBank/DDBJ whole genome shotgun (WGS) entry which is preliminary data.</text>
</comment>
<dbReference type="Proteomes" id="UP000232722">
    <property type="component" value="Unassembled WGS sequence"/>
</dbReference>
<evidence type="ECO:0000313" key="6">
    <source>
        <dbReference type="EMBL" id="PKC16683.1"/>
    </source>
</evidence>
<reference evidence="6 7" key="1">
    <citation type="submission" date="2016-04" db="EMBL/GenBank/DDBJ databases">
        <title>Genome analyses suggest a sexual origin of heterokaryosis in a supposedly ancient asexual fungus.</title>
        <authorList>
            <person name="Ropars J."/>
            <person name="Sedzielewska K."/>
            <person name="Noel J."/>
            <person name="Charron P."/>
            <person name="Farinelli L."/>
            <person name="Marton T."/>
            <person name="Kruger M."/>
            <person name="Pelin A."/>
            <person name="Brachmann A."/>
            <person name="Corradi N."/>
        </authorList>
    </citation>
    <scope>NUCLEOTIDE SEQUENCE [LARGE SCALE GENOMIC DNA]</scope>
    <source>
        <strain evidence="6 7">A5</strain>
    </source>
</reference>
<dbReference type="AlphaFoldDB" id="A0A2I1FAY3"/>
<reference evidence="6 7" key="2">
    <citation type="submission" date="2017-09" db="EMBL/GenBank/DDBJ databases">
        <title>Extensive intraspecific genome diversity in a model arbuscular mycorrhizal fungus.</title>
        <authorList>
            <person name="Chen E.C."/>
            <person name="Morin E."/>
            <person name="Beaudet D."/>
            <person name="Noel J."/>
            <person name="Ndikumana S."/>
            <person name="Charron P."/>
            <person name="St-Onge C."/>
            <person name="Giorgi J."/>
            <person name="Grigoriev I.V."/>
            <person name="Roux C."/>
            <person name="Martin F.M."/>
            <person name="Corradi N."/>
        </authorList>
    </citation>
    <scope>NUCLEOTIDE SEQUENCE [LARGE SCALE GENOMIC DNA]</scope>
    <source>
        <strain evidence="6 7">A5</strain>
    </source>
</reference>
<dbReference type="GO" id="GO:0005886">
    <property type="term" value="C:plasma membrane"/>
    <property type="evidence" value="ECO:0007669"/>
    <property type="project" value="TreeGrafter"/>
</dbReference>
<dbReference type="NCBIfam" id="NF038013">
    <property type="entry name" value="AceTr_1"/>
    <property type="match status" value="1"/>
</dbReference>
<dbReference type="PANTHER" id="PTHR31123:SF1">
    <property type="entry name" value="ACCUMULATION OF DYADS PROTEIN 2-RELATED"/>
    <property type="match status" value="1"/>
</dbReference>
<dbReference type="InterPro" id="IPR000791">
    <property type="entry name" value="Gpr1/Fun34/SatP-like"/>
</dbReference>
<dbReference type="PANTHER" id="PTHR31123">
    <property type="entry name" value="ACCUMULATION OF DYADS PROTEIN 2-RELATED"/>
    <property type="match status" value="1"/>
</dbReference>
<keyword evidence="4" id="KW-1133">Transmembrane helix</keyword>
<dbReference type="GO" id="GO:0015123">
    <property type="term" value="F:acetate transmembrane transporter activity"/>
    <property type="evidence" value="ECO:0007669"/>
    <property type="project" value="TreeGrafter"/>
</dbReference>
<dbReference type="VEuPathDB" id="FungiDB:RhiirFUN_007883"/>
<evidence type="ECO:0000256" key="3">
    <source>
        <dbReference type="ARBA" id="ARBA00022692"/>
    </source>
</evidence>
<dbReference type="VEuPathDB" id="FungiDB:RhiirA1_488508"/>
<accession>A0A2I1FAY3</accession>
<protein>
    <submittedName>
        <fullName evidence="6">Uncharacterized protein</fullName>
    </submittedName>
</protein>
<keyword evidence="5" id="KW-0472">Membrane</keyword>
<dbReference type="OrthoDB" id="3648309at2759"/>
<evidence type="ECO:0000256" key="4">
    <source>
        <dbReference type="ARBA" id="ARBA00022989"/>
    </source>
</evidence>
<sequence length="227" mass="24953">MTTLEEGKSGEFRTFEDTPPKLCLNTPNKQLSGNGLCAFALTTFVLSINNSGSYYLQLPNIVVGLALFYGGLVQLIAGLWHLKAGNTFGATAAGSFGAFWLSYASNFIFRLTDFYIPEDPFAVDHAIGIYLLAWTIFTFLLTLAALKTNGATLLLFFFLNIAMVLLTLGKFYQLSEDVKGPNGLTKAGGVFGILTSLMAWYNAFAELITLETSYFTLPVYDLSHKRR</sequence>
<evidence type="ECO:0000256" key="1">
    <source>
        <dbReference type="ARBA" id="ARBA00004141"/>
    </source>
</evidence>
<evidence type="ECO:0000256" key="2">
    <source>
        <dbReference type="ARBA" id="ARBA00005587"/>
    </source>
</evidence>
<evidence type="ECO:0000313" key="7">
    <source>
        <dbReference type="Proteomes" id="UP000232722"/>
    </source>
</evidence>
<keyword evidence="3" id="KW-0812">Transmembrane</keyword>
<dbReference type="InterPro" id="IPR051633">
    <property type="entry name" value="AceTr"/>
</dbReference>
<comment type="subcellular location">
    <subcellularLocation>
        <location evidence="1">Membrane</location>
        <topology evidence="1">Multi-pass membrane protein</topology>
    </subcellularLocation>
</comment>